<evidence type="ECO:0000313" key="9">
    <source>
        <dbReference type="Proteomes" id="UP000830671"/>
    </source>
</evidence>
<proteinExistence type="predicted"/>
<evidence type="ECO:0000256" key="1">
    <source>
        <dbReference type="ARBA" id="ARBA00022723"/>
    </source>
</evidence>
<keyword evidence="1" id="KW-0479">Metal-binding</keyword>
<dbReference type="RefSeq" id="XP_049139026.1">
    <property type="nucleotide sequence ID" value="XM_049281883.1"/>
</dbReference>
<dbReference type="AlphaFoldDB" id="A0A9Q8SJ19"/>
<organism evidence="8 9">
    <name type="scientific">Colletotrichum lupini</name>
    <dbReference type="NCBI Taxonomy" id="145971"/>
    <lineage>
        <taxon>Eukaryota</taxon>
        <taxon>Fungi</taxon>
        <taxon>Dikarya</taxon>
        <taxon>Ascomycota</taxon>
        <taxon>Pezizomycotina</taxon>
        <taxon>Sordariomycetes</taxon>
        <taxon>Hypocreomycetidae</taxon>
        <taxon>Glomerellales</taxon>
        <taxon>Glomerellaceae</taxon>
        <taxon>Colletotrichum</taxon>
        <taxon>Colletotrichum acutatum species complex</taxon>
    </lineage>
</organism>
<keyword evidence="3 5" id="KW-0863">Zinc-finger</keyword>
<dbReference type="PANTHER" id="PTHR19818:SF159">
    <property type="entry name" value="C2H2-TYPE DOMAIN-CONTAINING PROTEIN"/>
    <property type="match status" value="1"/>
</dbReference>
<dbReference type="Pfam" id="PF00096">
    <property type="entry name" value="zf-C2H2"/>
    <property type="match status" value="2"/>
</dbReference>
<dbReference type="EMBL" id="CP019474">
    <property type="protein sequence ID" value="UQC77387.1"/>
    <property type="molecule type" value="Genomic_DNA"/>
</dbReference>
<feature type="compositionally biased region" description="Polar residues" evidence="6">
    <location>
        <begin position="178"/>
        <end position="193"/>
    </location>
</feature>
<name>A0A9Q8SJ19_9PEZI</name>
<evidence type="ECO:0000256" key="4">
    <source>
        <dbReference type="ARBA" id="ARBA00022833"/>
    </source>
</evidence>
<sequence>MEITELVNNKERFRRFYCSWKTCEKVMSIASRNPQCDQKSDLIRHFRIHTNERPYPCPAPGCERSFIQRSALTVHLRTHTGEKPYECQYPGCYKRFADSSSFSRHRRVHLGKRPYTCAIETCRKSFCRKVALIQHHKIYHDSTSGEESDASLEELTNTSKDDSPMTSPISMPEHVDNDTTSPTQTIADHQSSPDYMHHTTRQLNKSNELFYESQASEQLAFPTIQPEYEYEEPQGFYQDPLYSSCNEDVVYQRSNPSWNFYPSPQYSTCGCNPHPANVPWSPAVLAGNAEVGNGTGYLLAQDHAPSMVGFPPAIIPRHAQNIQEAEWPRGQVWYNDGMQMSPEFGPTRMTDSYRFD</sequence>
<keyword evidence="4" id="KW-0862">Zinc</keyword>
<dbReference type="Gene3D" id="3.30.160.60">
    <property type="entry name" value="Classic Zinc Finger"/>
    <property type="match status" value="4"/>
</dbReference>
<protein>
    <recommendedName>
        <fullName evidence="7">C2H2-type domain-containing protein</fullName>
    </recommendedName>
</protein>
<dbReference type="InterPro" id="IPR050329">
    <property type="entry name" value="GLI_C2H2-zinc-finger"/>
</dbReference>
<dbReference type="GO" id="GO:0005634">
    <property type="term" value="C:nucleus"/>
    <property type="evidence" value="ECO:0007669"/>
    <property type="project" value="TreeGrafter"/>
</dbReference>
<keyword evidence="2" id="KW-0677">Repeat</keyword>
<dbReference type="InterPro" id="IPR013087">
    <property type="entry name" value="Znf_C2H2_type"/>
</dbReference>
<feature type="compositionally biased region" description="Polar residues" evidence="6">
    <location>
        <begin position="154"/>
        <end position="169"/>
    </location>
</feature>
<dbReference type="GO" id="GO:0045944">
    <property type="term" value="P:positive regulation of transcription by RNA polymerase II"/>
    <property type="evidence" value="ECO:0007669"/>
    <property type="project" value="UniProtKB-ARBA"/>
</dbReference>
<feature type="domain" description="C2H2-type" evidence="7">
    <location>
        <begin position="55"/>
        <end position="84"/>
    </location>
</feature>
<evidence type="ECO:0000256" key="5">
    <source>
        <dbReference type="PROSITE-ProRule" id="PRU00042"/>
    </source>
</evidence>
<dbReference type="PROSITE" id="PS50157">
    <property type="entry name" value="ZINC_FINGER_C2H2_2"/>
    <property type="match status" value="3"/>
</dbReference>
<dbReference type="PANTHER" id="PTHR19818">
    <property type="entry name" value="ZINC FINGER PROTEIN ZIC AND GLI"/>
    <property type="match status" value="1"/>
</dbReference>
<dbReference type="InterPro" id="IPR036236">
    <property type="entry name" value="Znf_C2H2_sf"/>
</dbReference>
<dbReference type="GO" id="GO:0008270">
    <property type="term" value="F:zinc ion binding"/>
    <property type="evidence" value="ECO:0007669"/>
    <property type="project" value="UniProtKB-KW"/>
</dbReference>
<evidence type="ECO:0000313" key="8">
    <source>
        <dbReference type="EMBL" id="UQC77387.1"/>
    </source>
</evidence>
<dbReference type="FunFam" id="3.30.160.60:FF:000125">
    <property type="entry name" value="Putative zinc finger protein 143"/>
    <property type="match status" value="1"/>
</dbReference>
<dbReference type="SMART" id="SM00355">
    <property type="entry name" value="ZnF_C2H2"/>
    <property type="match status" value="4"/>
</dbReference>
<dbReference type="FunFam" id="3.30.160.60:FF:002343">
    <property type="entry name" value="Zinc finger protein 33A"/>
    <property type="match status" value="1"/>
</dbReference>
<dbReference type="SUPFAM" id="SSF57667">
    <property type="entry name" value="beta-beta-alpha zinc fingers"/>
    <property type="match status" value="2"/>
</dbReference>
<evidence type="ECO:0000256" key="6">
    <source>
        <dbReference type="SAM" id="MobiDB-lite"/>
    </source>
</evidence>
<keyword evidence="9" id="KW-1185">Reference proteome</keyword>
<dbReference type="GeneID" id="73336893"/>
<dbReference type="GO" id="GO:0000981">
    <property type="term" value="F:DNA-binding transcription factor activity, RNA polymerase II-specific"/>
    <property type="evidence" value="ECO:0007669"/>
    <property type="project" value="UniProtKB-ARBA"/>
</dbReference>
<dbReference type="GO" id="GO:0000978">
    <property type="term" value="F:RNA polymerase II cis-regulatory region sequence-specific DNA binding"/>
    <property type="evidence" value="ECO:0007669"/>
    <property type="project" value="TreeGrafter"/>
</dbReference>
<accession>A0A9Q8SJ19</accession>
<gene>
    <name evidence="8" type="ORF">CLUP02_02855</name>
</gene>
<evidence type="ECO:0000256" key="3">
    <source>
        <dbReference type="ARBA" id="ARBA00022771"/>
    </source>
</evidence>
<evidence type="ECO:0000256" key="2">
    <source>
        <dbReference type="ARBA" id="ARBA00022737"/>
    </source>
</evidence>
<feature type="domain" description="C2H2-type" evidence="7">
    <location>
        <begin position="115"/>
        <end position="145"/>
    </location>
</feature>
<dbReference type="PROSITE" id="PS00028">
    <property type="entry name" value="ZINC_FINGER_C2H2_1"/>
    <property type="match status" value="3"/>
</dbReference>
<evidence type="ECO:0000259" key="7">
    <source>
        <dbReference type="PROSITE" id="PS50157"/>
    </source>
</evidence>
<dbReference type="Proteomes" id="UP000830671">
    <property type="component" value="Chromosome 2"/>
</dbReference>
<feature type="region of interest" description="Disordered" evidence="6">
    <location>
        <begin position="140"/>
        <end position="197"/>
    </location>
</feature>
<feature type="domain" description="C2H2-type" evidence="7">
    <location>
        <begin position="85"/>
        <end position="114"/>
    </location>
</feature>
<reference evidence="8" key="1">
    <citation type="journal article" date="2021" name="Mol. Plant Microbe Interact.">
        <title>Complete Genome Sequence of the Plant-Pathogenic Fungus Colletotrichum lupini.</title>
        <authorList>
            <person name="Baroncelli R."/>
            <person name="Pensec F."/>
            <person name="Da Lio D."/>
            <person name="Boufleur T."/>
            <person name="Vicente I."/>
            <person name="Sarrocco S."/>
            <person name="Picot A."/>
            <person name="Baraldi E."/>
            <person name="Sukno S."/>
            <person name="Thon M."/>
            <person name="Le Floch G."/>
        </authorList>
    </citation>
    <scope>NUCLEOTIDE SEQUENCE</scope>
    <source>
        <strain evidence="8">IMI 504893</strain>
    </source>
</reference>
<dbReference type="KEGG" id="clup:CLUP02_02855"/>